<comment type="caution">
    <text evidence="13">The sequence shown here is derived from an EMBL/GenBank/DDBJ whole genome shotgun (WGS) entry which is preliminary data.</text>
</comment>
<dbReference type="InterPro" id="IPR036188">
    <property type="entry name" value="FAD/NAD-bd_sf"/>
</dbReference>
<name>A0ABX0K9K4_9PROT</name>
<evidence type="ECO:0000256" key="8">
    <source>
        <dbReference type="ARBA" id="ARBA00023002"/>
    </source>
</evidence>
<dbReference type="InterPro" id="IPR015939">
    <property type="entry name" value="Fum_Rdtase/Succ_DH_flav-like_C"/>
</dbReference>
<dbReference type="Gene3D" id="3.90.700.10">
    <property type="entry name" value="Succinate dehydrogenase/fumarate reductase flavoprotein, catalytic domain"/>
    <property type="match status" value="1"/>
</dbReference>
<keyword evidence="7" id="KW-0274">FAD</keyword>
<dbReference type="PRINTS" id="PR00368">
    <property type="entry name" value="FADPNR"/>
</dbReference>
<keyword evidence="10" id="KW-0812">Transmembrane</keyword>
<evidence type="ECO:0000256" key="7">
    <source>
        <dbReference type="ARBA" id="ARBA00022827"/>
    </source>
</evidence>
<keyword evidence="8" id="KW-0560">Oxidoreductase</keyword>
<evidence type="ECO:0000256" key="5">
    <source>
        <dbReference type="ARBA" id="ARBA00022630"/>
    </source>
</evidence>
<organism evidence="13 14">
    <name type="scientific">Acetobacter fallax</name>
    <dbReference type="NCBI Taxonomy" id="1737473"/>
    <lineage>
        <taxon>Bacteria</taxon>
        <taxon>Pseudomonadati</taxon>
        <taxon>Pseudomonadota</taxon>
        <taxon>Alphaproteobacteria</taxon>
        <taxon>Acetobacterales</taxon>
        <taxon>Acetobacteraceae</taxon>
        <taxon>Acetobacter</taxon>
    </lineage>
</organism>
<evidence type="ECO:0000256" key="4">
    <source>
        <dbReference type="ARBA" id="ARBA00012173"/>
    </source>
</evidence>
<keyword evidence="10" id="KW-0472">Membrane</keyword>
<dbReference type="PANTHER" id="PTHR42716:SF2">
    <property type="entry name" value="L-ASPARTATE OXIDASE, CHLOROPLASTIC"/>
    <property type="match status" value="1"/>
</dbReference>
<comment type="catalytic activity">
    <reaction evidence="9">
        <text>L-aspartate + O2 = iminosuccinate + H2O2</text>
        <dbReference type="Rhea" id="RHEA:25876"/>
        <dbReference type="ChEBI" id="CHEBI:15379"/>
        <dbReference type="ChEBI" id="CHEBI:16240"/>
        <dbReference type="ChEBI" id="CHEBI:29991"/>
        <dbReference type="ChEBI" id="CHEBI:77875"/>
        <dbReference type="EC" id="1.4.3.16"/>
    </reaction>
    <physiologicalReaction direction="left-to-right" evidence="9">
        <dbReference type="Rhea" id="RHEA:25877"/>
    </physiologicalReaction>
</comment>
<feature type="domain" description="FAD-dependent oxidoreductase 2 FAD-binding" evidence="11">
    <location>
        <begin position="15"/>
        <end position="355"/>
    </location>
</feature>
<accession>A0ABX0K9K4</accession>
<dbReference type="Pfam" id="PF00890">
    <property type="entry name" value="FAD_binding_2"/>
    <property type="match status" value="1"/>
</dbReference>
<dbReference type="InterPro" id="IPR027477">
    <property type="entry name" value="Succ_DH/fumarate_Rdtase_cat_sf"/>
</dbReference>
<dbReference type="Proteomes" id="UP000615326">
    <property type="component" value="Unassembled WGS sequence"/>
</dbReference>
<dbReference type="InterPro" id="IPR003953">
    <property type="entry name" value="FAD-dep_OxRdtase_2_FAD-bd"/>
</dbReference>
<evidence type="ECO:0000313" key="13">
    <source>
        <dbReference type="EMBL" id="NHO31215.1"/>
    </source>
</evidence>
<dbReference type="Pfam" id="PF02910">
    <property type="entry name" value="Succ_DH_flav_C"/>
    <property type="match status" value="1"/>
</dbReference>
<dbReference type="Gene3D" id="1.20.58.100">
    <property type="entry name" value="Fumarate reductase/succinate dehydrogenase flavoprotein-like, C-terminal domain"/>
    <property type="match status" value="1"/>
</dbReference>
<evidence type="ECO:0000256" key="6">
    <source>
        <dbReference type="ARBA" id="ARBA00022642"/>
    </source>
</evidence>
<dbReference type="Gene3D" id="3.50.50.60">
    <property type="entry name" value="FAD/NAD(P)-binding domain"/>
    <property type="match status" value="1"/>
</dbReference>
<keyword evidence="14" id="KW-1185">Reference proteome</keyword>
<keyword evidence="5" id="KW-0285">Flavoprotein</keyword>
<sequence length="501" mass="52427">MAARIDLHTLRGLPVIVGAGVAGLMTALHFGDKPCVLVSCAEPPGVGALPYGVAAALGADDTPADRARHTLERADGLASLETVQRITGAMASVVDTLGQFGITIKAGSHDSGFALHAALLAAVHARPNVTIIAPTAVRRLIVVDGHVRGIALNAGERSVTLDSDAVILASGGTCGLYSDGLGPRTAAGSGLAVAARAGVVLSDLEFVHFHPFALSLGDTPGSGLAIPFGLYGPDAMLLDEQGQKLEGDISDPAYVARAIFARKTEGHAVFLDLRKIVASDEKKDGSILKSFLSVCHARGIDPATQALPVRPAPAFHMGGIRTDASGRTSLPGLWACGEVASTGFHGASVYDGNPLLEAVVCSRFVAENVTGRMPAPFRDVSGIRPEQSLPRGLLPVVRKVMSTAMAPMRTETMLTDALMRISRFADYDDVALIAQMMLVSALRRRESRGAHFRSDFPAADTVAKRVSLTADEVRTAVRLIGRDHPVTWSLDGVTQINPLNA</sequence>
<proteinExistence type="inferred from homology"/>
<evidence type="ECO:0000256" key="1">
    <source>
        <dbReference type="ARBA" id="ARBA00001974"/>
    </source>
</evidence>
<feature type="transmembrane region" description="Helical" evidence="10">
    <location>
        <begin position="12"/>
        <end position="31"/>
    </location>
</feature>
<feature type="domain" description="Fumarate reductase/succinate dehydrogenase flavoprotein-like C-terminal" evidence="12">
    <location>
        <begin position="428"/>
        <end position="460"/>
    </location>
</feature>
<dbReference type="RefSeq" id="WP_173575791.1">
    <property type="nucleotide sequence ID" value="NZ_WOSW01000001.1"/>
</dbReference>
<gene>
    <name evidence="13" type="ORF">GOB84_01315</name>
</gene>
<evidence type="ECO:0000313" key="14">
    <source>
        <dbReference type="Proteomes" id="UP000615326"/>
    </source>
</evidence>
<keyword evidence="10" id="KW-1133">Transmembrane helix</keyword>
<dbReference type="SUPFAM" id="SSF56425">
    <property type="entry name" value="Succinate dehydrogenase/fumarate reductase flavoprotein, catalytic domain"/>
    <property type="match status" value="1"/>
</dbReference>
<reference evidence="13 14" key="1">
    <citation type="journal article" date="2020" name="Int. J. Syst. Evol. Microbiol.">
        <title>Novel acetic acid bacteria from cider fermentations: Acetobacter conturbans sp. nov. and Acetobacter fallax sp. nov.</title>
        <authorList>
            <person name="Sombolestani A.S."/>
            <person name="Cleenwerck I."/>
            <person name="Cnockaert M."/>
            <person name="Borremans W."/>
            <person name="Wieme A.D."/>
            <person name="De Vuyst L."/>
            <person name="Vandamme P."/>
        </authorList>
    </citation>
    <scope>NUCLEOTIDE SEQUENCE [LARGE SCALE GENOMIC DNA]</scope>
    <source>
        <strain evidence="13 14">LMG 1637</strain>
    </source>
</reference>
<protein>
    <recommendedName>
        <fullName evidence="4">L-aspartate oxidase</fullName>
        <ecNumber evidence="4">1.4.3.16</ecNumber>
    </recommendedName>
</protein>
<evidence type="ECO:0000256" key="10">
    <source>
        <dbReference type="SAM" id="Phobius"/>
    </source>
</evidence>
<dbReference type="SUPFAM" id="SSF51905">
    <property type="entry name" value="FAD/NAD(P)-binding domain"/>
    <property type="match status" value="1"/>
</dbReference>
<dbReference type="EC" id="1.4.3.16" evidence="4"/>
<dbReference type="EMBL" id="WOSW01000001">
    <property type="protein sequence ID" value="NHO31215.1"/>
    <property type="molecule type" value="Genomic_DNA"/>
</dbReference>
<comment type="pathway">
    <text evidence="2">Cofactor biosynthesis; NAD(+) biosynthesis; iminoaspartate from L-aspartate (oxidase route): step 1/1.</text>
</comment>
<dbReference type="InterPro" id="IPR005288">
    <property type="entry name" value="NadB"/>
</dbReference>
<evidence type="ECO:0000256" key="9">
    <source>
        <dbReference type="ARBA" id="ARBA00048305"/>
    </source>
</evidence>
<comment type="similarity">
    <text evidence="3">Belongs to the FAD-dependent oxidoreductase 2 family. NadB subfamily.</text>
</comment>
<dbReference type="PANTHER" id="PTHR42716">
    <property type="entry name" value="L-ASPARTATE OXIDASE"/>
    <property type="match status" value="1"/>
</dbReference>
<evidence type="ECO:0000256" key="2">
    <source>
        <dbReference type="ARBA" id="ARBA00004950"/>
    </source>
</evidence>
<evidence type="ECO:0000259" key="12">
    <source>
        <dbReference type="Pfam" id="PF02910"/>
    </source>
</evidence>
<keyword evidence="6" id="KW-0662">Pyridine nucleotide biosynthesis</keyword>
<dbReference type="SUPFAM" id="SSF46977">
    <property type="entry name" value="Succinate dehydrogenase/fumarate reductase flavoprotein C-terminal domain"/>
    <property type="match status" value="1"/>
</dbReference>
<dbReference type="InterPro" id="IPR037099">
    <property type="entry name" value="Fum_R/Succ_DH_flav-like_C_sf"/>
</dbReference>
<comment type="cofactor">
    <cofactor evidence="1">
        <name>FAD</name>
        <dbReference type="ChEBI" id="CHEBI:57692"/>
    </cofactor>
</comment>
<evidence type="ECO:0000259" key="11">
    <source>
        <dbReference type="Pfam" id="PF00890"/>
    </source>
</evidence>
<evidence type="ECO:0000256" key="3">
    <source>
        <dbReference type="ARBA" id="ARBA00008562"/>
    </source>
</evidence>